<dbReference type="InterPro" id="IPR039421">
    <property type="entry name" value="Type_1_exporter"/>
</dbReference>
<evidence type="ECO:0000259" key="10">
    <source>
        <dbReference type="PROSITE" id="PS50893"/>
    </source>
</evidence>
<dbReference type="PROSITE" id="PS00211">
    <property type="entry name" value="ABC_TRANSPORTER_1"/>
    <property type="match status" value="1"/>
</dbReference>
<keyword evidence="3 9" id="KW-0812">Transmembrane</keyword>
<evidence type="ECO:0000313" key="12">
    <source>
        <dbReference type="Proteomes" id="UP000287972"/>
    </source>
</evidence>
<sequence>MWDLRAALEVFQISLGAVSCLCFLVGIQSKQAKARRRKRIPFIIVLCAMFLALLADMSVLFVSAGWMPDSSPLAAAILYMLALILQIDRLYPSSDVEKSTEPAWHAYFWSWAAMFVFDMVAIIKLALASRSPTPSLVCAGVRCCFELILLILSIRPYVQLPRIWIFHQRIRLPDDDEFPDDDERIRLPDDLENGTMGMGNSHDQEGGSSEPTEQGVLRQSVGDELNAAGGFWPWLKRFRIFLPWIWPSGALLTRLRIVAILVLQLANTGLTLVIPRLHGAFVEILAQKFAGEKSGLVWLLLLAYSAAIISSYGVYFLDDLLQNQIKLDRRRLASTSINQHLMRHEASFHLQTDSTDINMAIDNGTIACETFDFVVWEMLPQIVTVITAEIAIFSLFGLHVGLIQGAVVAVDTIFVLRSNRGQMTMYDAKITAHQETKRRREGGLKAWLTVFLCGQVDREIDDYAALLHKQTRLELKILISSFRFQLSSGIFVTAGSFFATGIAIQHGLQTGDTFGPVVMFMNYWELVQGPLKSFMKIPERLSRDLYTADRLRRLLEIKPKMQYGSAVLRPARGGIRLQNVSFSYPNASGKVESVFKDLTLSIVPGETVAFVGPSGVGKSTIFNLITRLFDPNEGSVEIDGQDIRKLQKGELIEHMAVLSQEPCIFDGTIRSNITYGRDGATDAEMHAAARMAGIHDEIMKMEKHYDTKIGESGRNLSGGQRQRVALARVFLRGALITLLDEATSAVDTGAEDCIKESVKKRDKTTLLIAHRLSSITYADRIIVFGKGEDGCGMIVEEGTHEELKERNGVYTRLWKNSTGEKNIEQIFDGGTSGMRLPNNGSIRRRGGEMR</sequence>
<dbReference type="Gene3D" id="3.40.50.300">
    <property type="entry name" value="P-loop containing nucleotide triphosphate hydrolases"/>
    <property type="match status" value="1"/>
</dbReference>
<reference evidence="11 12" key="1">
    <citation type="submission" date="2017-06" db="EMBL/GenBank/DDBJ databases">
        <title>Comparative genomic analysis of Ambrosia Fusariam Clade fungi.</title>
        <authorList>
            <person name="Stajich J.E."/>
            <person name="Carrillo J."/>
            <person name="Kijimoto T."/>
            <person name="Eskalen A."/>
            <person name="O'Donnell K."/>
            <person name="Kasson M."/>
        </authorList>
    </citation>
    <scope>NUCLEOTIDE SEQUENCE [LARGE SCALE GENOMIC DNA]</scope>
    <source>
        <strain evidence="11 12">NRRL62606</strain>
    </source>
</reference>
<dbReference type="PROSITE" id="PS51257">
    <property type="entry name" value="PROKAR_LIPOPROTEIN"/>
    <property type="match status" value="1"/>
</dbReference>
<proteinExistence type="inferred from homology"/>
<dbReference type="SMART" id="SM00382">
    <property type="entry name" value="AAA"/>
    <property type="match status" value="1"/>
</dbReference>
<feature type="transmembrane region" description="Helical" evidence="9">
    <location>
        <begin position="296"/>
        <end position="317"/>
    </location>
</feature>
<dbReference type="PANTHER" id="PTHR24221">
    <property type="entry name" value="ATP-BINDING CASSETTE SUB-FAMILY B"/>
    <property type="match status" value="1"/>
</dbReference>
<evidence type="ECO:0000256" key="6">
    <source>
        <dbReference type="ARBA" id="ARBA00022989"/>
    </source>
</evidence>
<dbReference type="SUPFAM" id="SSF90123">
    <property type="entry name" value="ABC transporter transmembrane region"/>
    <property type="match status" value="1"/>
</dbReference>
<feature type="region of interest" description="Disordered" evidence="8">
    <location>
        <begin position="828"/>
        <end position="850"/>
    </location>
</feature>
<dbReference type="FunFam" id="3.40.50.300:FF:000218">
    <property type="entry name" value="Multidrug ABC transporter ATP-binding protein"/>
    <property type="match status" value="1"/>
</dbReference>
<keyword evidence="12" id="KW-1185">Reference proteome</keyword>
<keyword evidence="5" id="KW-0067">ATP-binding</keyword>
<dbReference type="InterPro" id="IPR017871">
    <property type="entry name" value="ABC_transporter-like_CS"/>
</dbReference>
<comment type="similarity">
    <text evidence="2">Belongs to the ABC transporter superfamily. ABCB family. Mitochondrial peptide exporter (TC 3.A.1.212) subfamily.</text>
</comment>
<comment type="caution">
    <text evidence="11">The sequence shown here is derived from an EMBL/GenBank/DDBJ whole genome shotgun (WGS) entry which is preliminary data.</text>
</comment>
<dbReference type="AlphaFoldDB" id="A0A428QAU9"/>
<dbReference type="PANTHER" id="PTHR24221:SF651">
    <property type="entry name" value="HEAVY METAL TOLERANCE PROTEIN"/>
    <property type="match status" value="1"/>
</dbReference>
<evidence type="ECO:0000256" key="5">
    <source>
        <dbReference type="ARBA" id="ARBA00022840"/>
    </source>
</evidence>
<feature type="domain" description="ABC transporter" evidence="10">
    <location>
        <begin position="575"/>
        <end position="811"/>
    </location>
</feature>
<dbReference type="EMBL" id="NKCL01000560">
    <property type="protein sequence ID" value="RSL62389.1"/>
    <property type="molecule type" value="Genomic_DNA"/>
</dbReference>
<feature type="region of interest" description="Disordered" evidence="8">
    <location>
        <begin position="182"/>
        <end position="214"/>
    </location>
</feature>
<feature type="transmembrane region" description="Helical" evidence="9">
    <location>
        <begin position="103"/>
        <end position="127"/>
    </location>
</feature>
<dbReference type="Pfam" id="PF00005">
    <property type="entry name" value="ABC_tran"/>
    <property type="match status" value="1"/>
</dbReference>
<accession>A0A428QAU9</accession>
<protein>
    <recommendedName>
        <fullName evidence="10">ABC transporter domain-containing protein</fullName>
    </recommendedName>
</protein>
<dbReference type="PROSITE" id="PS50893">
    <property type="entry name" value="ABC_TRANSPORTER_2"/>
    <property type="match status" value="1"/>
</dbReference>
<evidence type="ECO:0000256" key="7">
    <source>
        <dbReference type="ARBA" id="ARBA00023136"/>
    </source>
</evidence>
<dbReference type="InterPro" id="IPR027417">
    <property type="entry name" value="P-loop_NTPase"/>
</dbReference>
<keyword evidence="6 9" id="KW-1133">Transmembrane helix</keyword>
<keyword evidence="4" id="KW-0547">Nucleotide-binding</keyword>
<dbReference type="GO" id="GO:0042626">
    <property type="term" value="F:ATPase-coupled transmembrane transporter activity"/>
    <property type="evidence" value="ECO:0007669"/>
    <property type="project" value="TreeGrafter"/>
</dbReference>
<evidence type="ECO:0000256" key="2">
    <source>
        <dbReference type="ARBA" id="ARBA00005580"/>
    </source>
</evidence>
<feature type="transmembrane region" description="Helical" evidence="9">
    <location>
        <begin position="390"/>
        <end position="416"/>
    </location>
</feature>
<dbReference type="InterPro" id="IPR003593">
    <property type="entry name" value="AAA+_ATPase"/>
</dbReference>
<name>A0A428QAU9_9HYPO</name>
<evidence type="ECO:0000313" key="11">
    <source>
        <dbReference type="EMBL" id="RSL62389.1"/>
    </source>
</evidence>
<comment type="subcellular location">
    <subcellularLocation>
        <location evidence="1">Membrane</location>
        <topology evidence="1">Multi-pass membrane protein</topology>
    </subcellularLocation>
</comment>
<dbReference type="SUPFAM" id="SSF52540">
    <property type="entry name" value="P-loop containing nucleoside triphosphate hydrolases"/>
    <property type="match status" value="1"/>
</dbReference>
<dbReference type="InterPro" id="IPR003439">
    <property type="entry name" value="ABC_transporter-like_ATP-bd"/>
</dbReference>
<evidence type="ECO:0000256" key="9">
    <source>
        <dbReference type="SAM" id="Phobius"/>
    </source>
</evidence>
<dbReference type="GO" id="GO:0005524">
    <property type="term" value="F:ATP binding"/>
    <property type="evidence" value="ECO:0007669"/>
    <property type="project" value="UniProtKB-KW"/>
</dbReference>
<keyword evidence="7 9" id="KW-0472">Membrane</keyword>
<gene>
    <name evidence="11" type="ORF">CEP51_013484</name>
</gene>
<evidence type="ECO:0000256" key="3">
    <source>
        <dbReference type="ARBA" id="ARBA00022692"/>
    </source>
</evidence>
<dbReference type="Gene3D" id="1.20.1560.10">
    <property type="entry name" value="ABC transporter type 1, transmembrane domain"/>
    <property type="match status" value="1"/>
</dbReference>
<organism evidence="11 12">
    <name type="scientific">Fusarium floridanum</name>
    <dbReference type="NCBI Taxonomy" id="1325733"/>
    <lineage>
        <taxon>Eukaryota</taxon>
        <taxon>Fungi</taxon>
        <taxon>Dikarya</taxon>
        <taxon>Ascomycota</taxon>
        <taxon>Pezizomycotina</taxon>
        <taxon>Sordariomycetes</taxon>
        <taxon>Hypocreomycetidae</taxon>
        <taxon>Hypocreales</taxon>
        <taxon>Nectriaceae</taxon>
        <taxon>Fusarium</taxon>
        <taxon>Fusarium solani species complex</taxon>
    </lineage>
</organism>
<evidence type="ECO:0000256" key="4">
    <source>
        <dbReference type="ARBA" id="ARBA00022741"/>
    </source>
</evidence>
<dbReference type="InterPro" id="IPR036640">
    <property type="entry name" value="ABC1_TM_sf"/>
</dbReference>
<feature type="transmembrane region" description="Helical" evidence="9">
    <location>
        <begin position="40"/>
        <end position="67"/>
    </location>
</feature>
<evidence type="ECO:0000256" key="8">
    <source>
        <dbReference type="SAM" id="MobiDB-lite"/>
    </source>
</evidence>
<dbReference type="Proteomes" id="UP000287972">
    <property type="component" value="Unassembled WGS sequence"/>
</dbReference>
<feature type="transmembrane region" description="Helical" evidence="9">
    <location>
        <begin position="6"/>
        <end position="28"/>
    </location>
</feature>
<evidence type="ECO:0000256" key="1">
    <source>
        <dbReference type="ARBA" id="ARBA00004141"/>
    </source>
</evidence>
<dbReference type="GO" id="GO:0016887">
    <property type="term" value="F:ATP hydrolysis activity"/>
    <property type="evidence" value="ECO:0007669"/>
    <property type="project" value="InterPro"/>
</dbReference>
<dbReference type="GO" id="GO:0005774">
    <property type="term" value="C:vacuolar membrane"/>
    <property type="evidence" value="ECO:0007669"/>
    <property type="project" value="TreeGrafter"/>
</dbReference>